<dbReference type="InterPro" id="IPR017459">
    <property type="entry name" value="Glycosyl_Trfase_fam3_N_dom"/>
</dbReference>
<dbReference type="Gene3D" id="3.40.1030.10">
    <property type="entry name" value="Nucleoside phosphorylase/phosphoribosyltransferase catalytic domain"/>
    <property type="match status" value="1"/>
</dbReference>
<dbReference type="InterPro" id="IPR035902">
    <property type="entry name" value="Nuc_phospho_transferase"/>
</dbReference>
<gene>
    <name evidence="4" type="primary">ybiB</name>
    <name evidence="4" type="ORF">IPH26_19745</name>
</gene>
<dbReference type="GO" id="GO:0004048">
    <property type="term" value="F:anthranilate phosphoribosyltransferase activity"/>
    <property type="evidence" value="ECO:0007669"/>
    <property type="project" value="InterPro"/>
</dbReference>
<organism evidence="4 5">
    <name type="scientific">Candidatus Methylophosphatis roskildensis</name>
    <dbReference type="NCBI Taxonomy" id="2899263"/>
    <lineage>
        <taxon>Bacteria</taxon>
        <taxon>Pseudomonadati</taxon>
        <taxon>Pseudomonadota</taxon>
        <taxon>Betaproteobacteria</taxon>
        <taxon>Nitrosomonadales</taxon>
        <taxon>Sterolibacteriaceae</taxon>
        <taxon>Candidatus Methylophosphatis</taxon>
    </lineage>
</organism>
<evidence type="ECO:0000313" key="4">
    <source>
        <dbReference type="EMBL" id="MBK6975067.1"/>
    </source>
</evidence>
<keyword evidence="1" id="KW-0328">Glycosyltransferase</keyword>
<accession>A0A9D7HMC4</accession>
<protein>
    <submittedName>
        <fullName evidence="4">DNA-binding protein YbiB</fullName>
    </submittedName>
</protein>
<dbReference type="GO" id="GO:0005829">
    <property type="term" value="C:cytosol"/>
    <property type="evidence" value="ECO:0007669"/>
    <property type="project" value="TreeGrafter"/>
</dbReference>
<dbReference type="GO" id="GO:0003677">
    <property type="term" value="F:DNA binding"/>
    <property type="evidence" value="ECO:0007669"/>
    <property type="project" value="UniProtKB-KW"/>
</dbReference>
<dbReference type="InterPro" id="IPR005940">
    <property type="entry name" value="Anthranilate_Pribosyl_Tfrase"/>
</dbReference>
<dbReference type="Pfam" id="PF02885">
    <property type="entry name" value="Glycos_trans_3N"/>
    <property type="match status" value="1"/>
</dbReference>
<dbReference type="GO" id="GO:0000162">
    <property type="term" value="P:L-tryptophan biosynthetic process"/>
    <property type="evidence" value="ECO:0007669"/>
    <property type="project" value="InterPro"/>
</dbReference>
<dbReference type="InterPro" id="IPR036320">
    <property type="entry name" value="Glycosyl_Trfase_fam3_N_dom_sf"/>
</dbReference>
<comment type="caution">
    <text evidence="4">The sequence shown here is derived from an EMBL/GenBank/DDBJ whole genome shotgun (WGS) entry which is preliminary data.</text>
</comment>
<keyword evidence="2" id="KW-0808">Transferase</keyword>
<keyword evidence="4" id="KW-0238">DNA-binding</keyword>
<dbReference type="SUPFAM" id="SSF47648">
    <property type="entry name" value="Nucleoside phosphorylase/phosphoribosyltransferase N-terminal domain"/>
    <property type="match status" value="1"/>
</dbReference>
<dbReference type="SUPFAM" id="SSF52418">
    <property type="entry name" value="Nucleoside phosphorylase/phosphoribosyltransferase catalytic domain"/>
    <property type="match status" value="1"/>
</dbReference>
<dbReference type="PANTHER" id="PTHR43285">
    <property type="entry name" value="ANTHRANILATE PHOSPHORIBOSYLTRANSFERASE"/>
    <property type="match status" value="1"/>
</dbReference>
<dbReference type="Gene3D" id="1.20.970.10">
    <property type="entry name" value="Transferase, Pyrimidine Nucleoside Phosphorylase, Chain C"/>
    <property type="match status" value="1"/>
</dbReference>
<evidence type="ECO:0000259" key="3">
    <source>
        <dbReference type="Pfam" id="PF02885"/>
    </source>
</evidence>
<evidence type="ECO:0000313" key="5">
    <source>
        <dbReference type="Proteomes" id="UP000807785"/>
    </source>
</evidence>
<dbReference type="NCBIfam" id="NF006005">
    <property type="entry name" value="PRK08136.1"/>
    <property type="match status" value="1"/>
</dbReference>
<dbReference type="AlphaFoldDB" id="A0A9D7HMC4"/>
<name>A0A9D7HMC4_9PROT</name>
<evidence type="ECO:0000256" key="2">
    <source>
        <dbReference type="ARBA" id="ARBA00022679"/>
    </source>
</evidence>
<sequence length="334" mass="35710">MNKTTPVTSAVESRSTTYAALIKEIGRGAKGSHPLTREQAEWLFGRILDGSVPPLELGAILLALRMKGESLDELLGFKAALDARTVQIIPPPGAPRVVVLPTYNGARRQPNLMPLLALLLARHGVPVLIQGRHDFDSRVSPFELLAELGIEPAADIAVAAQQLAGHGLACLRLETLCPGLADLLALRPRLGLRNSGHTVAKLLDPCRGHSLRVVAVTHPEYLVRMNELLQAEHASAMLLRGTEGEAYANPRRRPRLLGFRDGGPLLLAEAEEGGAPPLASLPDLPDASANAGLIRDMLDGHLPIPGPIIDQAIALHWLSGACTSAEEARQRISQ</sequence>
<proteinExistence type="predicted"/>
<dbReference type="EMBL" id="JADJEV010000005">
    <property type="protein sequence ID" value="MBK6975067.1"/>
    <property type="molecule type" value="Genomic_DNA"/>
</dbReference>
<reference evidence="4" key="1">
    <citation type="submission" date="2020-10" db="EMBL/GenBank/DDBJ databases">
        <title>Connecting structure to function with the recovery of over 1000 high-quality activated sludge metagenome-assembled genomes encoding full-length rRNA genes using long-read sequencing.</title>
        <authorList>
            <person name="Singleton C.M."/>
            <person name="Petriglieri F."/>
            <person name="Kristensen J.M."/>
            <person name="Kirkegaard R.H."/>
            <person name="Michaelsen T.Y."/>
            <person name="Andersen M.H."/>
            <person name="Karst S.M."/>
            <person name="Dueholm M.S."/>
            <person name="Nielsen P.H."/>
            <person name="Albertsen M."/>
        </authorList>
    </citation>
    <scope>NUCLEOTIDE SEQUENCE</scope>
    <source>
        <strain evidence="4">Bjer_18-Q3-R1-45_BAT3C.347</strain>
    </source>
</reference>
<dbReference type="PANTHER" id="PTHR43285:SF4">
    <property type="entry name" value="TRANSFERASE"/>
    <property type="match status" value="1"/>
</dbReference>
<dbReference type="Proteomes" id="UP000807785">
    <property type="component" value="Unassembled WGS sequence"/>
</dbReference>
<feature type="domain" description="Glycosyl transferase family 3 N-terminal" evidence="3">
    <location>
        <begin position="21"/>
        <end position="81"/>
    </location>
</feature>
<evidence type="ECO:0000256" key="1">
    <source>
        <dbReference type="ARBA" id="ARBA00022676"/>
    </source>
</evidence>